<dbReference type="NCBIfam" id="TIGR03579">
    <property type="entry name" value="EF_0833"/>
    <property type="match status" value="1"/>
</dbReference>
<dbReference type="PROSITE" id="PS51257">
    <property type="entry name" value="PROKAR_LIPOPROTEIN"/>
    <property type="match status" value="1"/>
</dbReference>
<reference evidence="2" key="1">
    <citation type="submission" date="2020-07" db="EMBL/GenBank/DDBJ databases">
        <title>Koleobacter methoxysyntrophicus gen. nov., sp. nov., a novel anaerobic bacterium isolated from deep subsurface oil field and proposal of Koleobacterales ord. nov. in the phylum Firmicutes.</title>
        <authorList>
            <person name="Sakamoto S."/>
            <person name="Tamaki H."/>
        </authorList>
    </citation>
    <scope>NUCLEOTIDE SEQUENCE</scope>
    <source>
        <strain evidence="2">NRmbB1</strain>
    </source>
</reference>
<dbReference type="Pfam" id="PF14187">
    <property type="entry name" value="DUF4310"/>
    <property type="match status" value="1"/>
</dbReference>
<accession>A0A8A0RJV2</accession>
<proteinExistence type="predicted"/>
<dbReference type="AlphaFoldDB" id="A0A8A0RJV2"/>
<dbReference type="Proteomes" id="UP000662904">
    <property type="component" value="Chromosome"/>
</dbReference>
<feature type="transmembrane region" description="Helical" evidence="1">
    <location>
        <begin position="63"/>
        <end position="82"/>
    </location>
</feature>
<name>A0A8A0RJV2_9FIRM</name>
<feature type="transmembrane region" description="Helical" evidence="1">
    <location>
        <begin position="201"/>
        <end position="219"/>
    </location>
</feature>
<keyword evidence="1" id="KW-0472">Membrane</keyword>
<feature type="transmembrane region" description="Helical" evidence="1">
    <location>
        <begin position="20"/>
        <end position="43"/>
    </location>
</feature>
<dbReference type="RefSeq" id="WP_206708163.1">
    <property type="nucleotide sequence ID" value="NZ_CP059066.1"/>
</dbReference>
<sequence>MTKAERKFMGNFRELLLKDYMFPVLVALACAAIFAGTHMYVTYNVGAFNEIFVVKMLDEGLKGGDYAAAAGFAAGFLIARVLEGPLVGVLDIGGSLMTGVGIGIPALMLASGITLPIDNFVLALLTGALIGLVIGIVIILVRKLMPQGISSSGTNIMMGAGNATGRYLGPLIIISAIQYSIPAGLGAFIGAAIFYKLDRPIAGGAILGAMVLASFFPVAA</sequence>
<organism evidence="2 3">
    <name type="scientific">Koleobacter methoxysyntrophicus</name>
    <dbReference type="NCBI Taxonomy" id="2751313"/>
    <lineage>
        <taxon>Bacteria</taxon>
        <taxon>Bacillati</taxon>
        <taxon>Bacillota</taxon>
        <taxon>Clostridia</taxon>
        <taxon>Koleobacterales</taxon>
        <taxon>Koleobacteraceae</taxon>
        <taxon>Koleobacter</taxon>
    </lineage>
</organism>
<dbReference type="KEGG" id="kme:H0A61_00235"/>
<keyword evidence="1" id="KW-1133">Transmembrane helix</keyword>
<evidence type="ECO:0000313" key="3">
    <source>
        <dbReference type="Proteomes" id="UP000662904"/>
    </source>
</evidence>
<evidence type="ECO:0000313" key="2">
    <source>
        <dbReference type="EMBL" id="QSQ07918.1"/>
    </source>
</evidence>
<protein>
    <recommendedName>
        <fullName evidence="4">DUF4310 family protein</fullName>
    </recommendedName>
</protein>
<dbReference type="InterPro" id="IPR025456">
    <property type="entry name" value="DUF4310"/>
</dbReference>
<feature type="transmembrane region" description="Helical" evidence="1">
    <location>
        <begin position="167"/>
        <end position="195"/>
    </location>
</feature>
<feature type="transmembrane region" description="Helical" evidence="1">
    <location>
        <begin position="120"/>
        <end position="141"/>
    </location>
</feature>
<keyword evidence="3" id="KW-1185">Reference proteome</keyword>
<evidence type="ECO:0008006" key="4">
    <source>
        <dbReference type="Google" id="ProtNLM"/>
    </source>
</evidence>
<keyword evidence="1" id="KW-0812">Transmembrane</keyword>
<gene>
    <name evidence="2" type="ORF">H0A61_00235</name>
</gene>
<evidence type="ECO:0000256" key="1">
    <source>
        <dbReference type="SAM" id="Phobius"/>
    </source>
</evidence>
<feature type="transmembrane region" description="Helical" evidence="1">
    <location>
        <begin position="94"/>
        <end position="114"/>
    </location>
</feature>
<dbReference type="EMBL" id="CP059066">
    <property type="protein sequence ID" value="QSQ07918.1"/>
    <property type="molecule type" value="Genomic_DNA"/>
</dbReference>